<feature type="domain" description="C2H2-type" evidence="6">
    <location>
        <begin position="531"/>
        <end position="558"/>
    </location>
</feature>
<organism evidence="7">
    <name type="scientific">Hirondellea gigas</name>
    <dbReference type="NCBI Taxonomy" id="1518452"/>
    <lineage>
        <taxon>Eukaryota</taxon>
        <taxon>Metazoa</taxon>
        <taxon>Ecdysozoa</taxon>
        <taxon>Arthropoda</taxon>
        <taxon>Crustacea</taxon>
        <taxon>Multicrustacea</taxon>
        <taxon>Malacostraca</taxon>
        <taxon>Eumalacostraca</taxon>
        <taxon>Peracarida</taxon>
        <taxon>Amphipoda</taxon>
        <taxon>Amphilochidea</taxon>
        <taxon>Lysianassida</taxon>
        <taxon>Lysianassidira</taxon>
        <taxon>Lysianassoidea</taxon>
        <taxon>Lysianassidae</taxon>
        <taxon>Hirondellea</taxon>
    </lineage>
</organism>
<dbReference type="Gene3D" id="3.30.160.60">
    <property type="entry name" value="Classic Zinc Finger"/>
    <property type="match status" value="5"/>
</dbReference>
<dbReference type="InterPro" id="IPR036236">
    <property type="entry name" value="Znf_C2H2_sf"/>
</dbReference>
<dbReference type="GO" id="GO:0000977">
    <property type="term" value="F:RNA polymerase II transcription regulatory region sequence-specific DNA binding"/>
    <property type="evidence" value="ECO:0007669"/>
    <property type="project" value="TreeGrafter"/>
</dbReference>
<evidence type="ECO:0000259" key="6">
    <source>
        <dbReference type="PROSITE" id="PS50157"/>
    </source>
</evidence>
<keyword evidence="2" id="KW-0677">Repeat</keyword>
<dbReference type="GO" id="GO:0008270">
    <property type="term" value="F:zinc ion binding"/>
    <property type="evidence" value="ECO:0007669"/>
    <property type="project" value="UniProtKB-KW"/>
</dbReference>
<protein>
    <submittedName>
        <fullName evidence="7">Zinc finger protein 699-like</fullName>
    </submittedName>
</protein>
<dbReference type="EMBL" id="IACT01002618">
    <property type="protein sequence ID" value="LAC21887.1"/>
    <property type="molecule type" value="mRNA"/>
</dbReference>
<reference evidence="8" key="1">
    <citation type="submission" date="2017-11" db="EMBL/GenBank/DDBJ databases">
        <title>The sensing device of the deep-sea amphipod.</title>
        <authorList>
            <person name="Kobayashi H."/>
            <person name="Nagahama T."/>
            <person name="Arai W."/>
            <person name="Sasagawa Y."/>
            <person name="Umeda M."/>
            <person name="Hayashi T."/>
            <person name="Nikaido I."/>
            <person name="Watanabe H."/>
            <person name="Oguri K."/>
            <person name="Kitazato H."/>
            <person name="Fujioka K."/>
            <person name="Kido Y."/>
            <person name="Takami H."/>
        </authorList>
    </citation>
    <scope>NUCLEOTIDE SEQUENCE</scope>
    <source>
        <tissue evidence="8">Whole body</tissue>
    </source>
</reference>
<feature type="domain" description="C2H2-type" evidence="6">
    <location>
        <begin position="470"/>
        <end position="498"/>
    </location>
</feature>
<keyword evidence="3 5" id="KW-0863">Zinc-finger</keyword>
<accession>A0A2P2I473</accession>
<dbReference type="EMBL" id="IACF01003055">
    <property type="protein sequence ID" value="LAB68686.1"/>
    <property type="molecule type" value="mRNA"/>
</dbReference>
<proteinExistence type="evidence at transcript level"/>
<dbReference type="GO" id="GO:0000981">
    <property type="term" value="F:DNA-binding transcription factor activity, RNA polymerase II-specific"/>
    <property type="evidence" value="ECO:0007669"/>
    <property type="project" value="TreeGrafter"/>
</dbReference>
<dbReference type="SMART" id="SM00355">
    <property type="entry name" value="ZnF_C2H2"/>
    <property type="match status" value="12"/>
</dbReference>
<evidence type="ECO:0000256" key="5">
    <source>
        <dbReference type="PROSITE-ProRule" id="PRU00042"/>
    </source>
</evidence>
<evidence type="ECO:0000256" key="2">
    <source>
        <dbReference type="ARBA" id="ARBA00022737"/>
    </source>
</evidence>
<evidence type="ECO:0000313" key="7">
    <source>
        <dbReference type="EMBL" id="LAB68686.1"/>
    </source>
</evidence>
<name>A0A2P2I473_9CRUS</name>
<dbReference type="PROSITE" id="PS50157">
    <property type="entry name" value="ZINC_FINGER_C2H2_2"/>
    <property type="match status" value="6"/>
</dbReference>
<reference evidence="7" key="2">
    <citation type="journal article" date="2018" name="Biosci. Biotechnol. Biochem.">
        <title>Polysaccharide hydrolase of the hadal zone amphipods Hirondellea gigas.</title>
        <authorList>
            <person name="Kobayashi H."/>
            <person name="Nagahama T."/>
            <person name="Arai W."/>
            <person name="Sasagawa Y."/>
            <person name="Umeda M."/>
            <person name="Hayashi T."/>
            <person name="Nikaido I."/>
            <person name="Watanabe H."/>
            <person name="Oguri K."/>
            <person name="Kitazato H."/>
            <person name="Fujioka K."/>
            <person name="Kido Y."/>
            <person name="Takami H."/>
        </authorList>
    </citation>
    <scope>NUCLEOTIDE SEQUENCE</scope>
    <source>
        <tissue evidence="7">Whole body</tissue>
    </source>
</reference>
<feature type="domain" description="C2H2-type" evidence="6">
    <location>
        <begin position="328"/>
        <end position="356"/>
    </location>
</feature>
<dbReference type="SUPFAM" id="SSF57667">
    <property type="entry name" value="beta-beta-alpha zinc fingers"/>
    <property type="match status" value="3"/>
</dbReference>
<dbReference type="PANTHER" id="PTHR24379:SF127">
    <property type="entry name" value="BLOODY FINGERS-RELATED"/>
    <property type="match status" value="1"/>
</dbReference>
<feature type="domain" description="C2H2-type" evidence="6">
    <location>
        <begin position="442"/>
        <end position="470"/>
    </location>
</feature>
<dbReference type="InterPro" id="IPR013087">
    <property type="entry name" value="Znf_C2H2_type"/>
</dbReference>
<sequence length="809" mass="93024">MVEWYSPCNEEMSIVAEILDNLDDHVELNITEDLGCENTYGSNSYIKTECQDTDTITYDTIDGTHDDDDDEINKADDENRIVLARKRKKQSHFRKGFIAFDATRGVLYEEPSKLISESNSNGKSRKNTRKRKIRGRKIFTKKLNKALRYEQQHARVKLEEDDDGVFYPVKIAARKVLNKQHFDQFFLDKEKIFLEENLNELTCVKSEILSSHADGFIEMCEVTDGNGYSSVELKYGSGISIYESLQADDSDTETKQKTLGIDSLNVDENRLHKCTKCAEEFFTKKSLSEHKASVHKRQTSFFKCYQCGAVYKRAYKYHCHVGGHDGRFCCNQCQKTFVRLTGYKKHLRQCHKVPSPNICVVCGQYFLSHEKLDCHLVESHPAESHNLRAYYKQCTYCRYQFLTELSYVNHQKNAPYKCNDCDITFECNNKLGFHTNFKHKPQMCDYCGKHFDAFDQYTYHVRYYHTDKHIKCPYCDEKFRVRSRLLIHIDVNHTEGHNYKCNQCEYTAKNYASVNRHRRIVHMPKTETHKHVCNVCGKSFLVLSRLKVHLKSHSDAKPHVCQMCGRGYKFEYLLKRHQRNPDFCIRVLFPNGTRLERKGKRRCDMCDLGFSSPDQLAVHMIATHNVKIESKDVIPTRFAESIPSDNIDPHNSNTGPASANENIVNNYVSNGVMTNQELCKPKLNTLANTITVASSQDIDATPNNQSHVSNLPTIINTAKYVSTKPASIGSTGFSSSPNNNHSFIVDYVGTDNVQILNIPYDKSDDMPSRKHGDRPIISPSPVIAIEAHQIHLSDNTAVANQWQAQQQFR</sequence>
<keyword evidence="4" id="KW-0862">Zinc</keyword>
<feature type="domain" description="C2H2-type" evidence="6">
    <location>
        <begin position="272"/>
        <end position="300"/>
    </location>
</feature>
<dbReference type="Pfam" id="PF00096">
    <property type="entry name" value="zf-C2H2"/>
    <property type="match status" value="2"/>
</dbReference>
<evidence type="ECO:0000313" key="8">
    <source>
        <dbReference type="EMBL" id="LAC21887.1"/>
    </source>
</evidence>
<dbReference type="GO" id="GO:0005634">
    <property type="term" value="C:nucleus"/>
    <property type="evidence" value="ECO:0007669"/>
    <property type="project" value="TreeGrafter"/>
</dbReference>
<evidence type="ECO:0000256" key="1">
    <source>
        <dbReference type="ARBA" id="ARBA00022723"/>
    </source>
</evidence>
<dbReference type="PROSITE" id="PS00028">
    <property type="entry name" value="ZINC_FINGER_C2H2_1"/>
    <property type="match status" value="7"/>
</dbReference>
<evidence type="ECO:0000256" key="3">
    <source>
        <dbReference type="ARBA" id="ARBA00022771"/>
    </source>
</evidence>
<keyword evidence="1" id="KW-0479">Metal-binding</keyword>
<dbReference type="AlphaFoldDB" id="A0A2P2I473"/>
<dbReference type="PANTHER" id="PTHR24379">
    <property type="entry name" value="KRAB AND ZINC FINGER DOMAIN-CONTAINING"/>
    <property type="match status" value="1"/>
</dbReference>
<feature type="domain" description="C2H2-type" evidence="6">
    <location>
        <begin position="499"/>
        <end position="527"/>
    </location>
</feature>
<evidence type="ECO:0000256" key="4">
    <source>
        <dbReference type="ARBA" id="ARBA00022833"/>
    </source>
</evidence>